<dbReference type="InterPro" id="IPR016181">
    <property type="entry name" value="Acyl_CoA_acyltransferase"/>
</dbReference>
<sequence>MSELSAIELRPIREEELDAAYRLERLCYPPEAAATTEAFRYRYRRFGAYFWSAWIGGKLVGIANGVRTNSPTCGDEAKGVQGADDDGIHFAC</sequence>
<dbReference type="RefSeq" id="WP_213528313.1">
    <property type="nucleotide sequence ID" value="NZ_BOVJ01000050.1"/>
</dbReference>
<protein>
    <recommendedName>
        <fullName evidence="3">N-acetyltransferase domain-containing protein</fullName>
    </recommendedName>
</protein>
<dbReference type="Proteomes" id="UP000680304">
    <property type="component" value="Unassembled WGS sequence"/>
</dbReference>
<proteinExistence type="predicted"/>
<dbReference type="EMBL" id="BOVJ01000050">
    <property type="protein sequence ID" value="GIQ62987.1"/>
    <property type="molecule type" value="Genomic_DNA"/>
</dbReference>
<dbReference type="SUPFAM" id="SSF55729">
    <property type="entry name" value="Acyl-CoA N-acyltransferases (Nat)"/>
    <property type="match status" value="1"/>
</dbReference>
<evidence type="ECO:0000313" key="2">
    <source>
        <dbReference type="Proteomes" id="UP000680304"/>
    </source>
</evidence>
<dbReference type="Gene3D" id="3.40.630.30">
    <property type="match status" value="1"/>
</dbReference>
<evidence type="ECO:0000313" key="1">
    <source>
        <dbReference type="EMBL" id="GIQ62987.1"/>
    </source>
</evidence>
<name>A0ABQ4N499_9BACL</name>
<accession>A0ABQ4N499</accession>
<reference evidence="1 2" key="1">
    <citation type="submission" date="2021-04" db="EMBL/GenBank/DDBJ databases">
        <title>Draft genome sequence of Paenibacillus cisolokensis, LC2-13A.</title>
        <authorList>
            <person name="Uke A."/>
            <person name="Chhe C."/>
            <person name="Baramee S."/>
            <person name="Kosugi A."/>
        </authorList>
    </citation>
    <scope>NUCLEOTIDE SEQUENCE [LARGE SCALE GENOMIC DNA]</scope>
    <source>
        <strain evidence="1 2">LC2-13A</strain>
    </source>
</reference>
<keyword evidence="2" id="KW-1185">Reference proteome</keyword>
<organism evidence="1 2">
    <name type="scientific">Paenibacillus cisolokensis</name>
    <dbReference type="NCBI Taxonomy" id="1658519"/>
    <lineage>
        <taxon>Bacteria</taxon>
        <taxon>Bacillati</taxon>
        <taxon>Bacillota</taxon>
        <taxon>Bacilli</taxon>
        <taxon>Bacillales</taxon>
        <taxon>Paenibacillaceae</taxon>
        <taxon>Paenibacillus</taxon>
    </lineage>
</organism>
<evidence type="ECO:0008006" key="3">
    <source>
        <dbReference type="Google" id="ProtNLM"/>
    </source>
</evidence>
<gene>
    <name evidence="1" type="ORF">PACILC2_15550</name>
</gene>
<comment type="caution">
    <text evidence="1">The sequence shown here is derived from an EMBL/GenBank/DDBJ whole genome shotgun (WGS) entry which is preliminary data.</text>
</comment>